<reference evidence="1" key="1">
    <citation type="submission" date="2022-08" db="EMBL/GenBank/DDBJ databases">
        <authorList>
            <person name="Kallberg Y."/>
            <person name="Tangrot J."/>
            <person name="Rosling A."/>
        </authorList>
    </citation>
    <scope>NUCLEOTIDE SEQUENCE</scope>
    <source>
        <strain evidence="1">Wild A</strain>
    </source>
</reference>
<feature type="non-terminal residue" evidence="1">
    <location>
        <position position="1"/>
    </location>
</feature>
<dbReference type="Proteomes" id="UP001153678">
    <property type="component" value="Unassembled WGS sequence"/>
</dbReference>
<evidence type="ECO:0000313" key="2">
    <source>
        <dbReference type="Proteomes" id="UP001153678"/>
    </source>
</evidence>
<dbReference type="AlphaFoldDB" id="A0A9W4SQS8"/>
<accession>A0A9W4SQS8</accession>
<organism evidence="1 2">
    <name type="scientific">Funneliformis geosporum</name>
    <dbReference type="NCBI Taxonomy" id="1117311"/>
    <lineage>
        <taxon>Eukaryota</taxon>
        <taxon>Fungi</taxon>
        <taxon>Fungi incertae sedis</taxon>
        <taxon>Mucoromycota</taxon>
        <taxon>Glomeromycotina</taxon>
        <taxon>Glomeromycetes</taxon>
        <taxon>Glomerales</taxon>
        <taxon>Glomeraceae</taxon>
        <taxon>Funneliformis</taxon>
    </lineage>
</organism>
<comment type="caution">
    <text evidence="1">The sequence shown here is derived from an EMBL/GenBank/DDBJ whole genome shotgun (WGS) entry which is preliminary data.</text>
</comment>
<protein>
    <submittedName>
        <fullName evidence="1">1424_t:CDS:1</fullName>
    </submittedName>
</protein>
<evidence type="ECO:0000313" key="1">
    <source>
        <dbReference type="EMBL" id="CAI2178025.1"/>
    </source>
</evidence>
<name>A0A9W4SQS8_9GLOM</name>
<proteinExistence type="predicted"/>
<keyword evidence="2" id="KW-1185">Reference proteome</keyword>
<dbReference type="EMBL" id="CAMKVN010001779">
    <property type="protein sequence ID" value="CAI2178025.1"/>
    <property type="molecule type" value="Genomic_DNA"/>
</dbReference>
<sequence>EYYASVNLDDFDIPTKYQELEFIIKISRSMLQIKKLLSVTISRFKQMKNKAEKEKFAHGKVAIPARQQEYRSFQKPSVPKMKKECQVQLLIQETNTVLNEDNLTTHSQNQQGRPFLWKFYKTEIEEIDVWNFILIPISTIGKFFEVRSRIQLLKYDNDHKIKGNLFPRIHPNKINGVEKIYQIRNTPSFSELIIFN</sequence>
<gene>
    <name evidence="1" type="ORF">FWILDA_LOCUS8379</name>
</gene>
<dbReference type="OrthoDB" id="2401718at2759"/>